<keyword evidence="1" id="KW-0732">Signal</keyword>
<feature type="signal peptide" evidence="1">
    <location>
        <begin position="1"/>
        <end position="17"/>
    </location>
</feature>
<evidence type="ECO:0000256" key="1">
    <source>
        <dbReference type="SAM" id="SignalP"/>
    </source>
</evidence>
<name>A0AAW0D151_9AGAR</name>
<dbReference type="AlphaFoldDB" id="A0AAW0D151"/>
<gene>
    <name evidence="2" type="ORF">VNI00_007814</name>
</gene>
<proteinExistence type="predicted"/>
<dbReference type="EMBL" id="JAYKXP010000026">
    <property type="protein sequence ID" value="KAK7044098.1"/>
    <property type="molecule type" value="Genomic_DNA"/>
</dbReference>
<reference evidence="2 3" key="1">
    <citation type="submission" date="2024-01" db="EMBL/GenBank/DDBJ databases">
        <title>A draft genome for a cacao thread blight-causing isolate of Paramarasmius palmivorus.</title>
        <authorList>
            <person name="Baruah I.K."/>
            <person name="Bukari Y."/>
            <person name="Amoako-Attah I."/>
            <person name="Meinhardt L.W."/>
            <person name="Bailey B.A."/>
            <person name="Cohen S.P."/>
        </authorList>
    </citation>
    <scope>NUCLEOTIDE SEQUENCE [LARGE SCALE GENOMIC DNA]</scope>
    <source>
        <strain evidence="2 3">GH-12</strain>
    </source>
</reference>
<protein>
    <submittedName>
        <fullName evidence="2">Uncharacterized protein</fullName>
    </submittedName>
</protein>
<accession>A0AAW0D151</accession>
<sequence length="181" mass="19116">MLFRSIFSLACISAVLANPLHPRQTENTNEQINQIVDSLDMAIHVSIPNILTMQASHRANDATVGPELADVTTAFNSTANDLNATPISSGSNTTRPRDDDITVTYTTALSMTVTGISGLTEDMVPGLRGMLDDLDEAIAASIAALNRTLPGSGTLTHIMMLDARQFAEAQGLDATVAALGF</sequence>
<keyword evidence="3" id="KW-1185">Reference proteome</keyword>
<evidence type="ECO:0000313" key="2">
    <source>
        <dbReference type="EMBL" id="KAK7044098.1"/>
    </source>
</evidence>
<evidence type="ECO:0000313" key="3">
    <source>
        <dbReference type="Proteomes" id="UP001383192"/>
    </source>
</evidence>
<organism evidence="2 3">
    <name type="scientific">Paramarasmius palmivorus</name>
    <dbReference type="NCBI Taxonomy" id="297713"/>
    <lineage>
        <taxon>Eukaryota</taxon>
        <taxon>Fungi</taxon>
        <taxon>Dikarya</taxon>
        <taxon>Basidiomycota</taxon>
        <taxon>Agaricomycotina</taxon>
        <taxon>Agaricomycetes</taxon>
        <taxon>Agaricomycetidae</taxon>
        <taxon>Agaricales</taxon>
        <taxon>Marasmiineae</taxon>
        <taxon>Marasmiaceae</taxon>
        <taxon>Paramarasmius</taxon>
    </lineage>
</organism>
<feature type="chain" id="PRO_5043709991" evidence="1">
    <location>
        <begin position="18"/>
        <end position="181"/>
    </location>
</feature>
<dbReference type="Proteomes" id="UP001383192">
    <property type="component" value="Unassembled WGS sequence"/>
</dbReference>
<comment type="caution">
    <text evidence="2">The sequence shown here is derived from an EMBL/GenBank/DDBJ whole genome shotgun (WGS) entry which is preliminary data.</text>
</comment>